<evidence type="ECO:0000313" key="3">
    <source>
        <dbReference type="Proteomes" id="UP000027265"/>
    </source>
</evidence>
<dbReference type="GO" id="GO:0005737">
    <property type="term" value="C:cytoplasm"/>
    <property type="evidence" value="ECO:0007669"/>
    <property type="project" value="TreeGrafter"/>
</dbReference>
<dbReference type="InParanoid" id="A0A067QGY2"/>
<dbReference type="Proteomes" id="UP000027265">
    <property type="component" value="Unassembled WGS sequence"/>
</dbReference>
<dbReference type="InterPro" id="IPR053235">
    <property type="entry name" value="Ser_Thr_kinase"/>
</dbReference>
<keyword evidence="3" id="KW-1185">Reference proteome</keyword>
<dbReference type="GO" id="GO:0005524">
    <property type="term" value="F:ATP binding"/>
    <property type="evidence" value="ECO:0007669"/>
    <property type="project" value="InterPro"/>
</dbReference>
<dbReference type="PROSITE" id="PS50011">
    <property type="entry name" value="PROTEIN_KINASE_DOM"/>
    <property type="match status" value="1"/>
</dbReference>
<dbReference type="PANTHER" id="PTHR24361">
    <property type="entry name" value="MITOGEN-ACTIVATED KINASE KINASE KINASE"/>
    <property type="match status" value="1"/>
</dbReference>
<dbReference type="InterPro" id="IPR011009">
    <property type="entry name" value="Kinase-like_dom_sf"/>
</dbReference>
<dbReference type="PROSITE" id="PS00109">
    <property type="entry name" value="PROTEIN_KINASE_TYR"/>
    <property type="match status" value="1"/>
</dbReference>
<organism evidence="2 3">
    <name type="scientific">Jaapia argillacea MUCL 33604</name>
    <dbReference type="NCBI Taxonomy" id="933084"/>
    <lineage>
        <taxon>Eukaryota</taxon>
        <taxon>Fungi</taxon>
        <taxon>Dikarya</taxon>
        <taxon>Basidiomycota</taxon>
        <taxon>Agaricomycotina</taxon>
        <taxon>Agaricomycetes</taxon>
        <taxon>Agaricomycetidae</taxon>
        <taxon>Jaapiales</taxon>
        <taxon>Jaapiaceae</taxon>
        <taxon>Jaapia</taxon>
    </lineage>
</organism>
<dbReference type="EMBL" id="KL197712">
    <property type="protein sequence ID" value="KDQ61861.1"/>
    <property type="molecule type" value="Genomic_DNA"/>
</dbReference>
<protein>
    <recommendedName>
        <fullName evidence="1">Protein kinase domain-containing protein</fullName>
    </recommendedName>
</protein>
<dbReference type="OrthoDB" id="1668230at2759"/>
<proteinExistence type="predicted"/>
<sequence length="272" mass="30155">MSSRTLTLNVAEGALHASSNSSPRLSPDEQKNALMCEKFLREVLAYKFVGPDYPHVTEVMGTATIGGKPAIVMRWHMNGNVEQYTSLNRGTAVDLIMSVVEAVKYFHTKYPRLVHGDLRPSNIVVGNDGRVLISSLASAHVPGSAKLTAKKINGLHRWMAPELIVIDEDDNSQPPASTFESDMWALTCTTSQFITGKVPYEFRRYSLQVVPSIAKGVIPYHKASFVNAAEEGGVMWGEELWQILEPCWEMDPTCRLTITGLQASLRRMFDIA</sequence>
<evidence type="ECO:0000259" key="1">
    <source>
        <dbReference type="PROSITE" id="PS50011"/>
    </source>
</evidence>
<dbReference type="SUPFAM" id="SSF56112">
    <property type="entry name" value="Protein kinase-like (PK-like)"/>
    <property type="match status" value="1"/>
</dbReference>
<reference evidence="3" key="1">
    <citation type="journal article" date="2014" name="Proc. Natl. Acad. Sci. U.S.A.">
        <title>Extensive sampling of basidiomycete genomes demonstrates inadequacy of the white-rot/brown-rot paradigm for wood decay fungi.</title>
        <authorList>
            <person name="Riley R."/>
            <person name="Salamov A.A."/>
            <person name="Brown D.W."/>
            <person name="Nagy L.G."/>
            <person name="Floudas D."/>
            <person name="Held B.W."/>
            <person name="Levasseur A."/>
            <person name="Lombard V."/>
            <person name="Morin E."/>
            <person name="Otillar R."/>
            <person name="Lindquist E.A."/>
            <person name="Sun H."/>
            <person name="LaButti K.M."/>
            <person name="Schmutz J."/>
            <person name="Jabbour D."/>
            <person name="Luo H."/>
            <person name="Baker S.E."/>
            <person name="Pisabarro A.G."/>
            <person name="Walton J.D."/>
            <person name="Blanchette R.A."/>
            <person name="Henrissat B."/>
            <person name="Martin F."/>
            <person name="Cullen D."/>
            <person name="Hibbett D.S."/>
            <person name="Grigoriev I.V."/>
        </authorList>
    </citation>
    <scope>NUCLEOTIDE SEQUENCE [LARGE SCALE GENOMIC DNA]</scope>
    <source>
        <strain evidence="3">MUCL 33604</strain>
    </source>
</reference>
<dbReference type="AlphaFoldDB" id="A0A067QGY2"/>
<dbReference type="InterPro" id="IPR000719">
    <property type="entry name" value="Prot_kinase_dom"/>
</dbReference>
<dbReference type="HOGENOM" id="CLU_000288_7_18_1"/>
<dbReference type="Pfam" id="PF00069">
    <property type="entry name" value="Pkinase"/>
    <property type="match status" value="1"/>
</dbReference>
<dbReference type="Gene3D" id="1.10.510.10">
    <property type="entry name" value="Transferase(Phosphotransferase) domain 1"/>
    <property type="match status" value="1"/>
</dbReference>
<dbReference type="InterPro" id="IPR008266">
    <property type="entry name" value="Tyr_kinase_AS"/>
</dbReference>
<name>A0A067QGY2_9AGAM</name>
<accession>A0A067QGY2</accession>
<gene>
    <name evidence="2" type="ORF">JAAARDRAFT_190582</name>
</gene>
<dbReference type="STRING" id="933084.A0A067QGY2"/>
<feature type="domain" description="Protein kinase" evidence="1">
    <location>
        <begin position="1"/>
        <end position="269"/>
    </location>
</feature>
<dbReference type="GO" id="GO:0004674">
    <property type="term" value="F:protein serine/threonine kinase activity"/>
    <property type="evidence" value="ECO:0007669"/>
    <property type="project" value="TreeGrafter"/>
</dbReference>
<evidence type="ECO:0000313" key="2">
    <source>
        <dbReference type="EMBL" id="KDQ61861.1"/>
    </source>
</evidence>